<dbReference type="GO" id="GO:0003774">
    <property type="term" value="F:cytoskeletal motor activity"/>
    <property type="evidence" value="ECO:0007669"/>
    <property type="project" value="InterPro"/>
</dbReference>
<keyword evidence="13" id="KW-0282">Flagellum</keyword>
<evidence type="ECO:0000256" key="9">
    <source>
        <dbReference type="PIRNR" id="PIRNR004862"/>
    </source>
</evidence>
<evidence type="ECO:0000256" key="6">
    <source>
        <dbReference type="ARBA" id="ARBA00022989"/>
    </source>
</evidence>
<dbReference type="PIRSF" id="PIRSF004862">
    <property type="entry name" value="FliF"/>
    <property type="match status" value="1"/>
</dbReference>
<evidence type="ECO:0000256" key="4">
    <source>
        <dbReference type="ARBA" id="ARBA00022475"/>
    </source>
</evidence>
<feature type="transmembrane region" description="Helical" evidence="10">
    <location>
        <begin position="39"/>
        <end position="57"/>
    </location>
</feature>
<dbReference type="InterPro" id="IPR000067">
    <property type="entry name" value="FlgMring_FliF"/>
</dbReference>
<evidence type="ECO:0000256" key="3">
    <source>
        <dbReference type="ARBA" id="ARBA00007971"/>
    </source>
</evidence>
<comment type="similarity">
    <text evidence="3 9">Belongs to the FliF family.</text>
</comment>
<dbReference type="PRINTS" id="PR01009">
    <property type="entry name" value="FLGMRINGFLIF"/>
</dbReference>
<feature type="transmembrane region" description="Helical" evidence="10">
    <location>
        <begin position="450"/>
        <end position="468"/>
    </location>
</feature>
<dbReference type="PANTHER" id="PTHR30046:SF0">
    <property type="entry name" value="FLAGELLAR M-RING PROTEIN"/>
    <property type="match status" value="1"/>
</dbReference>
<sequence length="540" mass="58603">MAEDKPALIGTSDEGAAAGSNKKQTFIDVIAAWSMARKLSLVGVAVVSMLLFSLIIMQARVADYSLLFANLPSRDAAEVVQWLKDRKIPYRLEGNGTMIMIPADQVYEARLELAGSGLADGGVGFEIFDKQSFGMTDFTQKVNYRRALQGELTRTITSLAPVEAARIHLALPEKRLFREQQQPATASVIVKLVAGRTLRDTQVQGIVHLVSGSVEGLEPEHVTVVDSNGRTLSNNRNDEMPGPMTPGMLSYQQTMESRLEHRAQTLLDRALGVGNALVKVNAGIDFDQRERVEEAYDPRGTVVVSEQTMNEEGGRQITGGVPGVVANLEEGGAGVMTNIPSSRTEETVNYELSKVVSKTVESVGAVKNLSVSVLVADRVTPGADGEAPVTTPRSAREIQEIEQMVRTALGLNDGRGDLISVVSMPFESTFGDMTLPQPSMVDRVYPLLPLIRYGLLAIAALMVYLLFLKPLLRTLRGAGEQTEPMKTVEELENELRGQSSTPLLGGPGDPLAQIRQEVLGGDMFPVQVVKNWLRHEPAES</sequence>
<dbReference type="Proteomes" id="UP000632828">
    <property type="component" value="Unassembled WGS sequence"/>
</dbReference>
<name>A0A8J6UP59_9BACT</name>
<feature type="domain" description="Flagellar M-ring C-terminal" evidence="12">
    <location>
        <begin position="267"/>
        <end position="426"/>
    </location>
</feature>
<accession>A0A8J6UP59</accession>
<dbReference type="NCBIfam" id="TIGR00206">
    <property type="entry name" value="fliF"/>
    <property type="match status" value="1"/>
</dbReference>
<gene>
    <name evidence="13" type="primary">fliF</name>
    <name evidence="13" type="ORF">ICT70_07050</name>
</gene>
<evidence type="ECO:0000256" key="1">
    <source>
        <dbReference type="ARBA" id="ARBA00004117"/>
    </source>
</evidence>
<dbReference type="Pfam" id="PF08345">
    <property type="entry name" value="YscJ_FliF_C"/>
    <property type="match status" value="1"/>
</dbReference>
<evidence type="ECO:0000256" key="2">
    <source>
        <dbReference type="ARBA" id="ARBA00004651"/>
    </source>
</evidence>
<keyword evidence="4" id="KW-1003">Cell membrane</keyword>
<evidence type="ECO:0000259" key="11">
    <source>
        <dbReference type="Pfam" id="PF01514"/>
    </source>
</evidence>
<comment type="function">
    <text evidence="9">The M ring may be actively involved in energy transduction.</text>
</comment>
<comment type="subcellular location">
    <subcellularLocation>
        <location evidence="1 9">Bacterial flagellum basal body</location>
    </subcellularLocation>
    <subcellularLocation>
        <location evidence="2">Cell membrane</location>
        <topology evidence="2">Multi-pass membrane protein</topology>
    </subcellularLocation>
</comment>
<evidence type="ECO:0000259" key="12">
    <source>
        <dbReference type="Pfam" id="PF08345"/>
    </source>
</evidence>
<proteinExistence type="inferred from homology"/>
<dbReference type="RefSeq" id="WP_191154907.1">
    <property type="nucleotide sequence ID" value="NZ_JACWUN010000006.1"/>
</dbReference>
<evidence type="ECO:0000313" key="13">
    <source>
        <dbReference type="EMBL" id="MBD1400424.1"/>
    </source>
</evidence>
<protein>
    <recommendedName>
        <fullName evidence="9">Flagellar M-ring protein</fullName>
    </recommendedName>
</protein>
<keyword evidence="8 9" id="KW-0975">Bacterial flagellum</keyword>
<dbReference type="EMBL" id="JACWUN010000006">
    <property type="protein sequence ID" value="MBD1400424.1"/>
    <property type="molecule type" value="Genomic_DNA"/>
</dbReference>
<dbReference type="InterPro" id="IPR006182">
    <property type="entry name" value="FliF_N_dom"/>
</dbReference>
<evidence type="ECO:0000256" key="7">
    <source>
        <dbReference type="ARBA" id="ARBA00023136"/>
    </source>
</evidence>
<dbReference type="Pfam" id="PF01514">
    <property type="entry name" value="YscJ_FliF"/>
    <property type="match status" value="1"/>
</dbReference>
<keyword evidence="7 10" id="KW-0472">Membrane</keyword>
<comment type="caution">
    <text evidence="13">The sequence shown here is derived from an EMBL/GenBank/DDBJ whole genome shotgun (WGS) entry which is preliminary data.</text>
</comment>
<dbReference type="AlphaFoldDB" id="A0A8J6UP59"/>
<keyword evidence="14" id="KW-1185">Reference proteome</keyword>
<dbReference type="GO" id="GO:0071973">
    <property type="term" value="P:bacterial-type flagellum-dependent cell motility"/>
    <property type="evidence" value="ECO:0007669"/>
    <property type="project" value="InterPro"/>
</dbReference>
<feature type="domain" description="Flagellar M-ring N-terminal" evidence="11">
    <location>
        <begin position="62"/>
        <end position="233"/>
    </location>
</feature>
<evidence type="ECO:0000256" key="10">
    <source>
        <dbReference type="SAM" id="Phobius"/>
    </source>
</evidence>
<evidence type="ECO:0000256" key="5">
    <source>
        <dbReference type="ARBA" id="ARBA00022692"/>
    </source>
</evidence>
<dbReference type="InterPro" id="IPR013556">
    <property type="entry name" value="Flag_M-ring_C"/>
</dbReference>
<keyword evidence="6 10" id="KW-1133">Transmembrane helix</keyword>
<dbReference type="InterPro" id="IPR043427">
    <property type="entry name" value="YscJ/FliF"/>
</dbReference>
<evidence type="ECO:0000256" key="8">
    <source>
        <dbReference type="ARBA" id="ARBA00023143"/>
    </source>
</evidence>
<dbReference type="Gene3D" id="3.30.300.30">
    <property type="match status" value="1"/>
</dbReference>
<dbReference type="GO" id="GO:0005886">
    <property type="term" value="C:plasma membrane"/>
    <property type="evidence" value="ECO:0007669"/>
    <property type="project" value="UniProtKB-SubCell"/>
</dbReference>
<dbReference type="GO" id="GO:0009431">
    <property type="term" value="C:bacterial-type flagellum basal body, MS ring"/>
    <property type="evidence" value="ECO:0007669"/>
    <property type="project" value="InterPro"/>
</dbReference>
<evidence type="ECO:0000313" key="14">
    <source>
        <dbReference type="Proteomes" id="UP000632828"/>
    </source>
</evidence>
<dbReference type="PANTHER" id="PTHR30046">
    <property type="entry name" value="FLAGELLAR M-RING PROTEIN"/>
    <property type="match status" value="1"/>
</dbReference>
<keyword evidence="13" id="KW-0966">Cell projection</keyword>
<keyword evidence="13" id="KW-0969">Cilium</keyword>
<keyword evidence="5 10" id="KW-0812">Transmembrane</keyword>
<dbReference type="InterPro" id="IPR045851">
    <property type="entry name" value="AMP-bd_C_sf"/>
</dbReference>
<organism evidence="13 14">
    <name type="scientific">Pelovirga terrestris</name>
    <dbReference type="NCBI Taxonomy" id="2771352"/>
    <lineage>
        <taxon>Bacteria</taxon>
        <taxon>Pseudomonadati</taxon>
        <taxon>Thermodesulfobacteriota</taxon>
        <taxon>Desulfuromonadia</taxon>
        <taxon>Geobacterales</taxon>
        <taxon>Geobacteraceae</taxon>
        <taxon>Pelovirga</taxon>
    </lineage>
</organism>
<reference evidence="13" key="1">
    <citation type="submission" date="2020-09" db="EMBL/GenBank/DDBJ databases">
        <title>Pelobacter alkaliphilus sp. nov., a novel anaerobic arsenate-reducing bacterium from terrestrial mud volcano.</title>
        <authorList>
            <person name="Khomyakova M.A."/>
            <person name="Merkel A.Y."/>
            <person name="Slobodkin A.I."/>
        </authorList>
    </citation>
    <scope>NUCLEOTIDE SEQUENCE</scope>
    <source>
        <strain evidence="13">M08fum</strain>
    </source>
</reference>